<feature type="signal peptide" evidence="1">
    <location>
        <begin position="1"/>
        <end position="17"/>
    </location>
</feature>
<dbReference type="Proteomes" id="UP000245217">
    <property type="component" value="Unassembled WGS sequence"/>
</dbReference>
<keyword evidence="5" id="KW-1185">Reference proteome</keyword>
<evidence type="ECO:0000313" key="3">
    <source>
        <dbReference type="EMBL" id="PWD92626.1"/>
    </source>
</evidence>
<comment type="caution">
    <text evidence="2">The sequence shown here is derived from an EMBL/GenBank/DDBJ whole genome shotgun (WGS) entry which is preliminary data.</text>
</comment>
<evidence type="ECO:0000313" key="2">
    <source>
        <dbReference type="EMBL" id="PWD86224.1"/>
    </source>
</evidence>
<feature type="chain" id="PRO_5015649861" description="DUF3826 domain-containing protein" evidence="1">
    <location>
        <begin position="18"/>
        <end position="175"/>
    </location>
</feature>
<evidence type="ECO:0008006" key="6">
    <source>
        <dbReference type="Google" id="ProtNLM"/>
    </source>
</evidence>
<dbReference type="Proteomes" id="UP000245059">
    <property type="component" value="Unassembled WGS sequence"/>
</dbReference>
<dbReference type="RefSeq" id="WP_109201727.1">
    <property type="nucleotide sequence ID" value="NZ_QEWS01000004.1"/>
</dbReference>
<reference evidence="4 5" key="2">
    <citation type="submission" date="2018-05" db="EMBL/GenBank/DDBJ databases">
        <title>Ignatzschineria dubaiensis sp. nov., isolated from necrotic foot tissues of dromedaries (Camelus dromedarius) and associated maggots in Dubai, United Arab Emirates.</title>
        <authorList>
            <person name="Tsang C.C."/>
            <person name="Tang J.Y.M."/>
            <person name="Fong J.Y.H."/>
            <person name="Kinne J."/>
            <person name="Lee H.H."/>
            <person name="Joseph M."/>
            <person name="Jose S."/>
            <person name="Schuster R.K."/>
            <person name="Tang Y."/>
            <person name="Sivakumar S."/>
            <person name="Chen J.H.K."/>
            <person name="Teng J.L.L."/>
            <person name="Lau S.K.P."/>
            <person name="Wernery U."/>
            <person name="Woo P.C.Y."/>
        </authorList>
    </citation>
    <scope>NUCLEOTIDE SEQUENCE [LARGE SCALE GENOMIC DNA]</scope>
    <source>
        <strain evidence="4">UAE-HKU57</strain>
        <strain evidence="5">UAE-HKU58</strain>
    </source>
</reference>
<gene>
    <name evidence="2" type="ORF">DC077_05650</name>
    <name evidence="3" type="ORF">DC078_06275</name>
</gene>
<accession>A0A2U2AQY5</accession>
<name>A0A2U2AQY5_9GAMM</name>
<dbReference type="EMBL" id="QEWW01000003">
    <property type="protein sequence ID" value="PWD86224.1"/>
    <property type="molecule type" value="Genomic_DNA"/>
</dbReference>
<dbReference type="AlphaFoldDB" id="A0A2U2AQY5"/>
<evidence type="ECO:0000313" key="4">
    <source>
        <dbReference type="Proteomes" id="UP000245059"/>
    </source>
</evidence>
<protein>
    <recommendedName>
        <fullName evidence="6">DUF3826 domain-containing protein</fullName>
    </recommendedName>
</protein>
<dbReference type="EMBL" id="QEWV01000004">
    <property type="protein sequence ID" value="PWD92626.1"/>
    <property type="molecule type" value="Genomic_DNA"/>
</dbReference>
<organism evidence="2 4">
    <name type="scientific">Ignatzschineria cameli</name>
    <dbReference type="NCBI Taxonomy" id="2182793"/>
    <lineage>
        <taxon>Bacteria</taxon>
        <taxon>Pseudomonadati</taxon>
        <taxon>Pseudomonadota</taxon>
        <taxon>Gammaproteobacteria</taxon>
        <taxon>Cardiobacteriales</taxon>
        <taxon>Ignatzschineriaceae</taxon>
        <taxon>Ignatzschineria</taxon>
    </lineage>
</organism>
<proteinExistence type="predicted"/>
<reference evidence="2" key="1">
    <citation type="journal article" date="2018" name="Genome Announc.">
        <title>Ignatzschineria cameli sp. nov., isolated from necrotic foot tissue of dromedaries (Camelus dromedarius) and associated maggots (Wohlfahrtia species) in Dubai.</title>
        <authorList>
            <person name="Tsang C.C."/>
            <person name="Tang J.Y."/>
            <person name="Fong J.Y."/>
            <person name="Kinne J."/>
            <person name="Lee H.H."/>
            <person name="Joseph M."/>
            <person name="Jose S."/>
            <person name="Schuster R.K."/>
            <person name="Tang Y."/>
            <person name="Sivakumar S."/>
            <person name="Chen J.H."/>
            <person name="Teng J.L."/>
            <person name="Lau S.K."/>
            <person name="Wernery U."/>
            <person name="Woo P.C."/>
        </authorList>
    </citation>
    <scope>NUCLEOTIDE SEQUENCE</scope>
    <source>
        <strain evidence="2">UAE-HKU57</strain>
        <strain evidence="3">UAE-HKU58</strain>
    </source>
</reference>
<sequence>MKRLLITLSLLMGIAIASDASFQKQLKEYNEKKNEIYTILVTAQEKLSTSTQVLNDYENGIDMQSAIVLRRELNKLSNQSDEIIGSPFGSPFASCYATIQMLSNQYGARFDMVYDIYNARKNGKDDMGTLNKIGRLHETWMSYRDQYDKSLPACLREIFEGPKDEYRGVVITPSK</sequence>
<keyword evidence="1" id="KW-0732">Signal</keyword>
<evidence type="ECO:0000313" key="5">
    <source>
        <dbReference type="Proteomes" id="UP000245217"/>
    </source>
</evidence>
<evidence type="ECO:0000256" key="1">
    <source>
        <dbReference type="SAM" id="SignalP"/>
    </source>
</evidence>